<dbReference type="Pfam" id="PF13193">
    <property type="entry name" value="AMP-binding_C"/>
    <property type="match status" value="1"/>
</dbReference>
<evidence type="ECO:0000256" key="1">
    <source>
        <dbReference type="ARBA" id="ARBA00006432"/>
    </source>
</evidence>
<dbReference type="PANTHER" id="PTHR24096:SF149">
    <property type="entry name" value="AMP-BINDING DOMAIN-CONTAINING PROTEIN-RELATED"/>
    <property type="match status" value="1"/>
</dbReference>
<dbReference type="PANTHER" id="PTHR24096">
    <property type="entry name" value="LONG-CHAIN-FATTY-ACID--COA LIGASE"/>
    <property type="match status" value="1"/>
</dbReference>
<dbReference type="InterPro" id="IPR025110">
    <property type="entry name" value="AMP-bd_C"/>
</dbReference>
<dbReference type="SUPFAM" id="SSF56801">
    <property type="entry name" value="Acetyl-CoA synthetase-like"/>
    <property type="match status" value="1"/>
</dbReference>
<dbReference type="Gene3D" id="3.30.300.30">
    <property type="match status" value="1"/>
</dbReference>
<keyword evidence="2" id="KW-0436">Ligase</keyword>
<dbReference type="GO" id="GO:0016405">
    <property type="term" value="F:CoA-ligase activity"/>
    <property type="evidence" value="ECO:0007669"/>
    <property type="project" value="TreeGrafter"/>
</dbReference>
<evidence type="ECO:0000259" key="3">
    <source>
        <dbReference type="Pfam" id="PF13193"/>
    </source>
</evidence>
<proteinExistence type="inferred from homology"/>
<dbReference type="InterPro" id="IPR042099">
    <property type="entry name" value="ANL_N_sf"/>
</dbReference>
<accession>A0A1B6KSW1</accession>
<dbReference type="Gene3D" id="3.40.50.12780">
    <property type="entry name" value="N-terminal domain of ligase-like"/>
    <property type="match status" value="1"/>
</dbReference>
<protein>
    <recommendedName>
        <fullName evidence="3">AMP-binding enzyme C-terminal domain-containing protein</fullName>
    </recommendedName>
</protein>
<comment type="similarity">
    <text evidence="1">Belongs to the ATP-dependent AMP-binding enzyme family.</text>
</comment>
<sequence>MFDSDGFFHTGDIGYYDSQEFIFITGRKKEIIKWRSYQISSSEVEAQMVILSEVKEVAVFGIYDEKDGEHVTAAVILNPNFQDIKPEELEKIANYRLSNPRKIRGGVHFFESFPRTATGKPIKHLIAKEVLDRLYTSEIVKSEQSSKCAKVNFVTQSLSFLQ</sequence>
<dbReference type="AlphaFoldDB" id="A0A1B6KSW1"/>
<gene>
    <name evidence="4" type="ORF">g.8394</name>
</gene>
<dbReference type="InterPro" id="IPR045851">
    <property type="entry name" value="AMP-bd_C_sf"/>
</dbReference>
<evidence type="ECO:0000313" key="4">
    <source>
        <dbReference type="EMBL" id="JAT14515.1"/>
    </source>
</evidence>
<evidence type="ECO:0000256" key="2">
    <source>
        <dbReference type="ARBA" id="ARBA00022598"/>
    </source>
</evidence>
<feature type="domain" description="AMP-binding enzyme C-terminal" evidence="3">
    <location>
        <begin position="43"/>
        <end position="120"/>
    </location>
</feature>
<name>A0A1B6KSW1_9HEMI</name>
<reference evidence="4" key="1">
    <citation type="submission" date="2015-11" db="EMBL/GenBank/DDBJ databases">
        <title>De novo transcriptome assembly of four potential Pierce s Disease insect vectors from Arizona vineyards.</title>
        <authorList>
            <person name="Tassone E.E."/>
        </authorList>
    </citation>
    <scope>NUCLEOTIDE SEQUENCE</scope>
</reference>
<dbReference type="EMBL" id="GEBQ01025462">
    <property type="protein sequence ID" value="JAT14515.1"/>
    <property type="molecule type" value="Transcribed_RNA"/>
</dbReference>
<organism evidence="4">
    <name type="scientific">Graphocephala atropunctata</name>
    <dbReference type="NCBI Taxonomy" id="36148"/>
    <lineage>
        <taxon>Eukaryota</taxon>
        <taxon>Metazoa</taxon>
        <taxon>Ecdysozoa</taxon>
        <taxon>Arthropoda</taxon>
        <taxon>Hexapoda</taxon>
        <taxon>Insecta</taxon>
        <taxon>Pterygota</taxon>
        <taxon>Neoptera</taxon>
        <taxon>Paraneoptera</taxon>
        <taxon>Hemiptera</taxon>
        <taxon>Auchenorrhyncha</taxon>
        <taxon>Membracoidea</taxon>
        <taxon>Cicadellidae</taxon>
        <taxon>Cicadellinae</taxon>
        <taxon>Cicadellini</taxon>
        <taxon>Graphocephala</taxon>
    </lineage>
</organism>